<proteinExistence type="predicted"/>
<evidence type="ECO:0000313" key="3">
    <source>
        <dbReference type="Proteomes" id="UP000765509"/>
    </source>
</evidence>
<sequence>MSWFLKQKDRLIALHPDISERIVHKRLLGKVGGDLEHAMRSRCIEPFSAEYYINFMEEITTRTEIGRNWYKPPIENKTSGKPVSRPNKPQDRAPLRFHKCESTSHLANTCPKKKRINEIEILKTEDKRERNDVSINESDYKPS</sequence>
<gene>
    <name evidence="2" type="ORF">O181_018323</name>
</gene>
<organism evidence="2 3">
    <name type="scientific">Austropuccinia psidii MF-1</name>
    <dbReference type="NCBI Taxonomy" id="1389203"/>
    <lineage>
        <taxon>Eukaryota</taxon>
        <taxon>Fungi</taxon>
        <taxon>Dikarya</taxon>
        <taxon>Basidiomycota</taxon>
        <taxon>Pucciniomycotina</taxon>
        <taxon>Pucciniomycetes</taxon>
        <taxon>Pucciniales</taxon>
        <taxon>Sphaerophragmiaceae</taxon>
        <taxon>Austropuccinia</taxon>
    </lineage>
</organism>
<dbReference type="AlphaFoldDB" id="A0A9Q3C7Q8"/>
<accession>A0A9Q3C7Q8</accession>
<comment type="caution">
    <text evidence="2">The sequence shown here is derived from an EMBL/GenBank/DDBJ whole genome shotgun (WGS) entry which is preliminary data.</text>
</comment>
<name>A0A9Q3C7Q8_9BASI</name>
<feature type="compositionally biased region" description="Basic and acidic residues" evidence="1">
    <location>
        <begin position="88"/>
        <end position="98"/>
    </location>
</feature>
<feature type="region of interest" description="Disordered" evidence="1">
    <location>
        <begin position="70"/>
        <end position="98"/>
    </location>
</feature>
<dbReference type="EMBL" id="AVOT02005249">
    <property type="protein sequence ID" value="MBW0478608.1"/>
    <property type="molecule type" value="Genomic_DNA"/>
</dbReference>
<evidence type="ECO:0000313" key="2">
    <source>
        <dbReference type="EMBL" id="MBW0478608.1"/>
    </source>
</evidence>
<keyword evidence="3" id="KW-1185">Reference proteome</keyword>
<protein>
    <submittedName>
        <fullName evidence="2">Uncharacterized protein</fullName>
    </submittedName>
</protein>
<dbReference type="Proteomes" id="UP000765509">
    <property type="component" value="Unassembled WGS sequence"/>
</dbReference>
<dbReference type="OrthoDB" id="2506710at2759"/>
<reference evidence="2" key="1">
    <citation type="submission" date="2021-03" db="EMBL/GenBank/DDBJ databases">
        <title>Draft genome sequence of rust myrtle Austropuccinia psidii MF-1, a brazilian biotype.</title>
        <authorList>
            <person name="Quecine M.C."/>
            <person name="Pachon D.M.R."/>
            <person name="Bonatelli M.L."/>
            <person name="Correr F.H."/>
            <person name="Franceschini L.M."/>
            <person name="Leite T.F."/>
            <person name="Margarido G.R.A."/>
            <person name="Almeida C.A."/>
            <person name="Ferrarezi J.A."/>
            <person name="Labate C.A."/>
        </authorList>
    </citation>
    <scope>NUCLEOTIDE SEQUENCE</scope>
    <source>
        <strain evidence="2">MF-1</strain>
    </source>
</reference>
<evidence type="ECO:0000256" key="1">
    <source>
        <dbReference type="SAM" id="MobiDB-lite"/>
    </source>
</evidence>